<accession>A0ABR1K8D2</accession>
<evidence type="ECO:0000313" key="3">
    <source>
        <dbReference type="EMBL" id="KAK7509000.1"/>
    </source>
</evidence>
<proteinExistence type="predicted"/>
<organism evidence="3 4">
    <name type="scientific">Phyllosticta citriasiana</name>
    <dbReference type="NCBI Taxonomy" id="595635"/>
    <lineage>
        <taxon>Eukaryota</taxon>
        <taxon>Fungi</taxon>
        <taxon>Dikarya</taxon>
        <taxon>Ascomycota</taxon>
        <taxon>Pezizomycotina</taxon>
        <taxon>Dothideomycetes</taxon>
        <taxon>Dothideomycetes incertae sedis</taxon>
        <taxon>Botryosphaeriales</taxon>
        <taxon>Phyllostictaceae</taxon>
        <taxon>Phyllosticta</taxon>
    </lineage>
</organism>
<evidence type="ECO:0000313" key="4">
    <source>
        <dbReference type="Proteomes" id="UP001363622"/>
    </source>
</evidence>
<feature type="transmembrane region" description="Helical" evidence="2">
    <location>
        <begin position="64"/>
        <end position="84"/>
    </location>
</feature>
<dbReference type="Proteomes" id="UP001363622">
    <property type="component" value="Unassembled WGS sequence"/>
</dbReference>
<name>A0ABR1K8D2_9PEZI</name>
<feature type="compositionally biased region" description="Basic and acidic residues" evidence="1">
    <location>
        <begin position="1"/>
        <end position="12"/>
    </location>
</feature>
<keyword evidence="4" id="KW-1185">Reference proteome</keyword>
<feature type="transmembrane region" description="Helical" evidence="2">
    <location>
        <begin position="104"/>
        <end position="123"/>
    </location>
</feature>
<protein>
    <submittedName>
        <fullName evidence="3">Uncharacterized protein</fullName>
    </submittedName>
</protein>
<feature type="non-terminal residue" evidence="3">
    <location>
        <position position="130"/>
    </location>
</feature>
<comment type="caution">
    <text evidence="3">The sequence shown here is derived from an EMBL/GenBank/DDBJ whole genome shotgun (WGS) entry which is preliminary data.</text>
</comment>
<reference evidence="3 4" key="1">
    <citation type="submission" date="2024-04" db="EMBL/GenBank/DDBJ databases">
        <title>Phyllosticta paracitricarpa is synonymous to the EU quarantine fungus P. citricarpa based on phylogenomic analyses.</title>
        <authorList>
            <consortium name="Lawrence Berkeley National Laboratory"/>
            <person name="Van Ingen-Buijs V.A."/>
            <person name="Van Westerhoven A.C."/>
            <person name="Haridas S."/>
            <person name="Skiadas P."/>
            <person name="Martin F."/>
            <person name="Groenewald J.Z."/>
            <person name="Crous P.W."/>
            <person name="Seidl M.F."/>
        </authorList>
    </citation>
    <scope>NUCLEOTIDE SEQUENCE [LARGE SCALE GENOMIC DNA]</scope>
    <source>
        <strain evidence="3 4">CBS 123371</strain>
    </source>
</reference>
<sequence>MGRSPGDGREKPCGSSSASSTSTSSVNSASSASSSSSSSHHHHHHHHRVAGRARPWGGLSRSEAARVVISIILVGWLVGAGVWWARVSAQREPSRRQLALQGQLAGISLILVFLGTLVDAGVVEVEVRWW</sequence>
<gene>
    <name evidence="3" type="ORF">IWZ03DRAFT_122865</name>
</gene>
<keyword evidence="2" id="KW-0812">Transmembrane</keyword>
<evidence type="ECO:0000256" key="1">
    <source>
        <dbReference type="SAM" id="MobiDB-lite"/>
    </source>
</evidence>
<feature type="compositionally biased region" description="Low complexity" evidence="1">
    <location>
        <begin position="15"/>
        <end position="38"/>
    </location>
</feature>
<keyword evidence="2" id="KW-1133">Transmembrane helix</keyword>
<evidence type="ECO:0000256" key="2">
    <source>
        <dbReference type="SAM" id="Phobius"/>
    </source>
</evidence>
<keyword evidence="2" id="KW-0472">Membrane</keyword>
<feature type="region of interest" description="Disordered" evidence="1">
    <location>
        <begin position="1"/>
        <end position="55"/>
    </location>
</feature>
<feature type="compositionally biased region" description="Basic residues" evidence="1">
    <location>
        <begin position="39"/>
        <end position="51"/>
    </location>
</feature>
<dbReference type="EMBL" id="JBBPHU010000022">
    <property type="protein sequence ID" value="KAK7509000.1"/>
    <property type="molecule type" value="Genomic_DNA"/>
</dbReference>